<dbReference type="Pfam" id="PF08766">
    <property type="entry name" value="DEK_C"/>
    <property type="match status" value="1"/>
</dbReference>
<protein>
    <submittedName>
        <fullName evidence="4">Uncharacterized protein LOC106754069</fullName>
    </submittedName>
</protein>
<dbReference type="KEGG" id="vra:106754069"/>
<name>A0A1S3TCK3_VIGRR</name>
<evidence type="ECO:0000313" key="4">
    <source>
        <dbReference type="RefSeq" id="XP_014491499.1"/>
    </source>
</evidence>
<proteinExistence type="predicted"/>
<reference evidence="4" key="1">
    <citation type="submission" date="2025-08" db="UniProtKB">
        <authorList>
            <consortium name="RefSeq"/>
        </authorList>
    </citation>
    <scope>IDENTIFICATION</scope>
    <source>
        <tissue evidence="4">Leaf</tissue>
    </source>
</reference>
<dbReference type="Proteomes" id="UP000087766">
    <property type="component" value="Unplaced"/>
</dbReference>
<dbReference type="PROSITE" id="PS51998">
    <property type="entry name" value="DEK_C"/>
    <property type="match status" value="1"/>
</dbReference>
<feature type="region of interest" description="Disordered" evidence="1">
    <location>
        <begin position="403"/>
        <end position="430"/>
    </location>
</feature>
<accession>A0A1S3TCK3</accession>
<dbReference type="GO" id="GO:0003677">
    <property type="term" value="F:DNA binding"/>
    <property type="evidence" value="ECO:0007669"/>
    <property type="project" value="InterPro"/>
</dbReference>
<dbReference type="InterPro" id="IPR003173">
    <property type="entry name" value="PC4_C"/>
</dbReference>
<dbReference type="Gene3D" id="2.30.31.10">
    <property type="entry name" value="Transcriptional Coactivator Pc4, Chain A"/>
    <property type="match status" value="1"/>
</dbReference>
<organism evidence="3 4">
    <name type="scientific">Vigna radiata var. radiata</name>
    <name type="common">Mung bean</name>
    <name type="synonym">Phaseolus aureus</name>
    <dbReference type="NCBI Taxonomy" id="3916"/>
    <lineage>
        <taxon>Eukaryota</taxon>
        <taxon>Viridiplantae</taxon>
        <taxon>Streptophyta</taxon>
        <taxon>Embryophyta</taxon>
        <taxon>Tracheophyta</taxon>
        <taxon>Spermatophyta</taxon>
        <taxon>Magnoliopsida</taxon>
        <taxon>eudicotyledons</taxon>
        <taxon>Gunneridae</taxon>
        <taxon>Pentapetalae</taxon>
        <taxon>rosids</taxon>
        <taxon>fabids</taxon>
        <taxon>Fabales</taxon>
        <taxon>Fabaceae</taxon>
        <taxon>Papilionoideae</taxon>
        <taxon>50 kb inversion clade</taxon>
        <taxon>NPAAA clade</taxon>
        <taxon>indigoferoid/millettioid clade</taxon>
        <taxon>Phaseoleae</taxon>
        <taxon>Vigna</taxon>
    </lineage>
</organism>
<dbReference type="AlphaFoldDB" id="A0A1S3TCK3"/>
<sequence length="430" mass="48943">MESEIQRKIEETVLDILNKSNMEEATEFGIRLAASERLGIDLSDSISKHFVRSIVESYLLSIMANGKAEKKENVVSVDEETEVVKLKREDPERIICHLSNRRNVSVKAFRGTSLVSIREFYMKDGKLLPGCKGISLPSEQWSIFKESVPAIEEAILKMEGRMRLEVNGKQHEDGSKSVVAAAPLEPVVPVPPLEPIVPIEVVRFDGKNFHFWAQQMKSLLKQLKIEHVLIEPCPNAALGEGAKAEDIAAAKAAERRWLNDDVVCCRNILSHLSDPLFNQYVNRKMSSKELWEELKMVYLYEEFGTKRSQVKKYIEFQIVDEKTVIEQVRDLNGIADSIAASGIIIDDNFHVSVIISKLPPSWKNFCIRLLREEYLPFWKLMECIQVEEEFRCGVQRGGEHSYSMGFHPGSRGGGQRSVDYKPPGIWRNRP</sequence>
<evidence type="ECO:0000259" key="2">
    <source>
        <dbReference type="PROSITE" id="PS51998"/>
    </source>
</evidence>
<dbReference type="Pfam" id="PF02229">
    <property type="entry name" value="PC4"/>
    <property type="match status" value="1"/>
</dbReference>
<dbReference type="InterPro" id="IPR014876">
    <property type="entry name" value="DEK_C"/>
</dbReference>
<dbReference type="GeneID" id="106754069"/>
<dbReference type="PANTHER" id="PTHR47592">
    <property type="entry name" value="PBF68 PROTEIN"/>
    <property type="match status" value="1"/>
</dbReference>
<dbReference type="PANTHER" id="PTHR47592:SF6">
    <property type="entry name" value="PBF68 PROTEIN"/>
    <property type="match status" value="1"/>
</dbReference>
<dbReference type="SUPFAM" id="SSF54447">
    <property type="entry name" value="ssDNA-binding transcriptional regulator domain"/>
    <property type="match status" value="1"/>
</dbReference>
<dbReference type="InterPro" id="IPR009044">
    <property type="entry name" value="ssDNA-bd_transcriptional_reg"/>
</dbReference>
<dbReference type="SMR" id="A0A1S3TCK3"/>
<evidence type="ECO:0000313" key="3">
    <source>
        <dbReference type="Proteomes" id="UP000087766"/>
    </source>
</evidence>
<keyword evidence="3" id="KW-1185">Reference proteome</keyword>
<dbReference type="OrthoDB" id="2505440at2759"/>
<feature type="domain" description="DEK-C" evidence="2">
    <location>
        <begin position="3"/>
        <end position="60"/>
    </location>
</feature>
<dbReference type="GO" id="GO:0006355">
    <property type="term" value="P:regulation of DNA-templated transcription"/>
    <property type="evidence" value="ECO:0007669"/>
    <property type="project" value="InterPro"/>
</dbReference>
<dbReference type="RefSeq" id="XP_014491499.1">
    <property type="nucleotide sequence ID" value="XM_014636013.2"/>
</dbReference>
<dbReference type="Pfam" id="PF14223">
    <property type="entry name" value="Retrotran_gag_2"/>
    <property type="match status" value="1"/>
</dbReference>
<gene>
    <name evidence="4" type="primary">LOC106754069</name>
</gene>
<evidence type="ECO:0000256" key="1">
    <source>
        <dbReference type="SAM" id="MobiDB-lite"/>
    </source>
</evidence>
<dbReference type="Gramene" id="Vradi0083s00680.1">
    <property type="protein sequence ID" value="Vradi0083s00680.1"/>
    <property type="gene ID" value="Vradi0083s00680"/>
</dbReference>
<dbReference type="STRING" id="3916.A0A1S3TCK3"/>